<protein>
    <recommendedName>
        <fullName evidence="7 8">UDP-N-acetylmuramoylalanine--D-glutamate ligase</fullName>
        <ecNumber evidence="7 8">6.3.2.9</ecNumber>
    </recommendedName>
    <alternativeName>
        <fullName evidence="7">D-glutamic acid-adding enzyme</fullName>
    </alternativeName>
    <alternativeName>
        <fullName evidence="7">UDP-N-acetylmuramoyl-L-alanyl-D-glutamate synthetase</fullName>
    </alternativeName>
</protein>
<keyword evidence="7 8" id="KW-0132">Cell division</keyword>
<dbReference type="GO" id="GO:0051301">
    <property type="term" value="P:cell division"/>
    <property type="evidence" value="ECO:0007669"/>
    <property type="project" value="UniProtKB-KW"/>
</dbReference>
<dbReference type="GO" id="GO:0005524">
    <property type="term" value="F:ATP binding"/>
    <property type="evidence" value="ECO:0007669"/>
    <property type="project" value="UniProtKB-UniRule"/>
</dbReference>
<dbReference type="SUPFAM" id="SSF51984">
    <property type="entry name" value="MurCD N-terminal domain"/>
    <property type="match status" value="1"/>
</dbReference>
<dbReference type="UniPathway" id="UPA00219"/>
<dbReference type="HAMAP" id="MF_00639">
    <property type="entry name" value="MurD"/>
    <property type="match status" value="1"/>
</dbReference>
<comment type="caution">
    <text evidence="11">The sequence shown here is derived from an EMBL/GenBank/DDBJ whole genome shotgun (WGS) entry which is preliminary data.</text>
</comment>
<dbReference type="Pfam" id="PF08245">
    <property type="entry name" value="Mur_ligase_M"/>
    <property type="match status" value="1"/>
</dbReference>
<dbReference type="Gene3D" id="3.40.50.720">
    <property type="entry name" value="NAD(P)-binding Rossmann-like Domain"/>
    <property type="match status" value="1"/>
</dbReference>
<feature type="domain" description="Mur ligase C-terminal" evidence="9">
    <location>
        <begin position="315"/>
        <end position="433"/>
    </location>
</feature>
<evidence type="ECO:0000313" key="11">
    <source>
        <dbReference type="EMBL" id="ELA09534.1"/>
    </source>
</evidence>
<keyword evidence="7 8" id="KW-0133">Cell shape</keyword>
<keyword evidence="12" id="KW-1185">Reference proteome</keyword>
<proteinExistence type="inferred from homology"/>
<dbReference type="Gene3D" id="3.40.1190.10">
    <property type="entry name" value="Mur-like, catalytic domain"/>
    <property type="match status" value="1"/>
</dbReference>
<dbReference type="Pfam" id="PF02875">
    <property type="entry name" value="Mur_ligase_C"/>
    <property type="match status" value="1"/>
</dbReference>
<dbReference type="InterPro" id="IPR036565">
    <property type="entry name" value="Mur-like_cat_sf"/>
</dbReference>
<keyword evidence="7 8" id="KW-0573">Peptidoglycan synthesis</keyword>
<feature type="domain" description="Mur ligase central" evidence="10">
    <location>
        <begin position="120"/>
        <end position="292"/>
    </location>
</feature>
<evidence type="ECO:0000256" key="8">
    <source>
        <dbReference type="RuleBase" id="RU003664"/>
    </source>
</evidence>
<accession>L2F8Z8</accession>
<dbReference type="EC" id="6.3.2.9" evidence="7 8"/>
<evidence type="ECO:0000256" key="3">
    <source>
        <dbReference type="ARBA" id="ARBA00022490"/>
    </source>
</evidence>
<dbReference type="GO" id="GO:0071555">
    <property type="term" value="P:cell wall organization"/>
    <property type="evidence" value="ECO:0007669"/>
    <property type="project" value="UniProtKB-KW"/>
</dbReference>
<dbReference type="InterPro" id="IPR005762">
    <property type="entry name" value="MurD"/>
</dbReference>
<keyword evidence="4 7" id="KW-0436">Ligase</keyword>
<dbReference type="PANTHER" id="PTHR43692">
    <property type="entry name" value="UDP-N-ACETYLMURAMOYLALANINE--D-GLUTAMATE LIGASE"/>
    <property type="match status" value="1"/>
</dbReference>
<dbReference type="NCBIfam" id="TIGR01087">
    <property type="entry name" value="murD"/>
    <property type="match status" value="1"/>
</dbReference>
<sequence length="470" mass="50745">MTANGKNTVLHRGEGLQIVVGLGKSGLAVVNHLHALGYQVAVTDSGYPNLAKQLPNNVMTYFGGIDSELLTTASRIIISPGIDPLLPVFDGVRAHHIAMVSDIQLFHEICQQKNIPIIAITGSNAKSTVTTLVGKMAENMGKKVGVGGNLGLPALDLLRDPIDLAVLELSSFQLQTTTQLSAQVAVVLNMSPDHLDRHGDMLGYHREKHRIFQGAKSIVVNRDDPLSRPLVADDIPRISFGASAPDINQYGILTDSDGEMWLARGSQRLLHEKDVPIKGQHNLINALSALAIGELAGFSPDSMLNTIKQFVGLPHRCEFVKTLSIANHKLDCYDDSKGTNIGSTLAAVCGLGNVYQPKGKKLALILGGVGKEQQFFDLANPLTKFVSYVYLIGKDSKKIADDLQSAKLGENVVLHHCQTLQNAFNQAVVDSERDANVGALLLSPACASFDQFTDYVQRGQAFKDLVNDFK</sequence>
<keyword evidence="7 8" id="KW-0131">Cell cycle</keyword>
<reference evidence="11 12" key="1">
    <citation type="journal article" date="2013" name="Genome Announc.">
        <title>Genome Sequence of Moraxella macacae 0408225, a Novel Bacterial Species Isolated from a Cynomolgus Macaque with Epistaxis.</title>
        <authorList>
            <person name="Ladner J.T."/>
            <person name="Whitehouse C.A."/>
            <person name="Koroleva G.I."/>
            <person name="Palacios G.F."/>
        </authorList>
    </citation>
    <scope>NUCLEOTIDE SEQUENCE [LARGE SCALE GENOMIC DNA]</scope>
    <source>
        <strain evidence="11 12">0408225</strain>
    </source>
</reference>
<dbReference type="PATRIC" id="fig|1230338.3.peg.864"/>
<evidence type="ECO:0000256" key="2">
    <source>
        <dbReference type="ARBA" id="ARBA00004752"/>
    </source>
</evidence>
<evidence type="ECO:0000256" key="1">
    <source>
        <dbReference type="ARBA" id="ARBA00004496"/>
    </source>
</evidence>
<evidence type="ECO:0000256" key="7">
    <source>
        <dbReference type="HAMAP-Rule" id="MF_00639"/>
    </source>
</evidence>
<dbReference type="GO" id="GO:0009252">
    <property type="term" value="P:peptidoglycan biosynthetic process"/>
    <property type="evidence" value="ECO:0007669"/>
    <property type="project" value="UniProtKB-UniRule"/>
</dbReference>
<organism evidence="11 12">
    <name type="scientific">Moraxella macacae 0408225</name>
    <dbReference type="NCBI Taxonomy" id="1230338"/>
    <lineage>
        <taxon>Bacteria</taxon>
        <taxon>Pseudomonadati</taxon>
        <taxon>Pseudomonadota</taxon>
        <taxon>Gammaproteobacteria</taxon>
        <taxon>Moraxellales</taxon>
        <taxon>Moraxellaceae</taxon>
        <taxon>Moraxella</taxon>
    </lineage>
</organism>
<dbReference type="Pfam" id="PF21799">
    <property type="entry name" value="MurD-like_N"/>
    <property type="match status" value="1"/>
</dbReference>
<feature type="binding site" evidence="7">
    <location>
        <begin position="122"/>
        <end position="128"/>
    </location>
    <ligand>
        <name>ATP</name>
        <dbReference type="ChEBI" id="CHEBI:30616"/>
    </ligand>
</feature>
<dbReference type="eggNOG" id="COG0771">
    <property type="taxonomic scope" value="Bacteria"/>
</dbReference>
<dbReference type="AlphaFoldDB" id="L2F8Z8"/>
<dbReference type="GO" id="GO:0005737">
    <property type="term" value="C:cytoplasm"/>
    <property type="evidence" value="ECO:0007669"/>
    <property type="project" value="UniProtKB-SubCell"/>
</dbReference>
<dbReference type="SUPFAM" id="SSF53623">
    <property type="entry name" value="MurD-like peptide ligases, catalytic domain"/>
    <property type="match status" value="1"/>
</dbReference>
<name>L2F8Z8_9GAMM</name>
<dbReference type="InterPro" id="IPR013221">
    <property type="entry name" value="Mur_ligase_cen"/>
</dbReference>
<comment type="catalytic activity">
    <reaction evidence="7 8">
        <text>UDP-N-acetyl-alpha-D-muramoyl-L-alanine + D-glutamate + ATP = UDP-N-acetyl-alpha-D-muramoyl-L-alanyl-D-glutamate + ADP + phosphate + H(+)</text>
        <dbReference type="Rhea" id="RHEA:16429"/>
        <dbReference type="ChEBI" id="CHEBI:15378"/>
        <dbReference type="ChEBI" id="CHEBI:29986"/>
        <dbReference type="ChEBI" id="CHEBI:30616"/>
        <dbReference type="ChEBI" id="CHEBI:43474"/>
        <dbReference type="ChEBI" id="CHEBI:83898"/>
        <dbReference type="ChEBI" id="CHEBI:83900"/>
        <dbReference type="ChEBI" id="CHEBI:456216"/>
        <dbReference type="EC" id="6.3.2.9"/>
    </reaction>
</comment>
<evidence type="ECO:0000256" key="4">
    <source>
        <dbReference type="ARBA" id="ARBA00022598"/>
    </source>
</evidence>
<evidence type="ECO:0000313" key="12">
    <source>
        <dbReference type="Proteomes" id="UP000023795"/>
    </source>
</evidence>
<gene>
    <name evidence="7 11" type="primary">murD</name>
    <name evidence="11" type="ORF">MOMA_03990</name>
</gene>
<keyword evidence="5 7" id="KW-0547">Nucleotide-binding</keyword>
<dbReference type="PANTHER" id="PTHR43692:SF1">
    <property type="entry name" value="UDP-N-ACETYLMURAMOYLALANINE--D-GLUTAMATE LIGASE"/>
    <property type="match status" value="1"/>
</dbReference>
<evidence type="ECO:0000256" key="6">
    <source>
        <dbReference type="ARBA" id="ARBA00022840"/>
    </source>
</evidence>
<dbReference type="GO" id="GO:0008360">
    <property type="term" value="P:regulation of cell shape"/>
    <property type="evidence" value="ECO:0007669"/>
    <property type="project" value="UniProtKB-KW"/>
</dbReference>
<comment type="subcellular location">
    <subcellularLocation>
        <location evidence="1 7 8">Cytoplasm</location>
    </subcellularLocation>
</comment>
<dbReference type="SUPFAM" id="SSF53244">
    <property type="entry name" value="MurD-like peptide ligases, peptide-binding domain"/>
    <property type="match status" value="1"/>
</dbReference>
<comment type="pathway">
    <text evidence="2 7 8">Cell wall biogenesis; peptidoglycan biosynthesis.</text>
</comment>
<dbReference type="Proteomes" id="UP000023795">
    <property type="component" value="Unassembled WGS sequence"/>
</dbReference>
<evidence type="ECO:0000259" key="9">
    <source>
        <dbReference type="Pfam" id="PF02875"/>
    </source>
</evidence>
<dbReference type="InterPro" id="IPR004101">
    <property type="entry name" value="Mur_ligase_C"/>
</dbReference>
<keyword evidence="3 7" id="KW-0963">Cytoplasm</keyword>
<comment type="similarity">
    <text evidence="7">Belongs to the MurCDEF family.</text>
</comment>
<dbReference type="RefSeq" id="WP_009767353.1">
    <property type="nucleotide sequence ID" value="NZ_ANIN01000001.1"/>
</dbReference>
<keyword evidence="7 8" id="KW-0961">Cell wall biogenesis/degradation</keyword>
<dbReference type="Gene3D" id="3.90.190.20">
    <property type="entry name" value="Mur ligase, C-terminal domain"/>
    <property type="match status" value="1"/>
</dbReference>
<dbReference type="GO" id="GO:0008764">
    <property type="term" value="F:UDP-N-acetylmuramoylalanine-D-glutamate ligase activity"/>
    <property type="evidence" value="ECO:0007669"/>
    <property type="project" value="UniProtKB-UniRule"/>
</dbReference>
<dbReference type="InterPro" id="IPR036615">
    <property type="entry name" value="Mur_ligase_C_dom_sf"/>
</dbReference>
<dbReference type="STRING" id="1230338.MOMA_03990"/>
<comment type="function">
    <text evidence="7 8">Cell wall formation. Catalyzes the addition of glutamate to the nucleotide precursor UDP-N-acetylmuramoyl-L-alanine (UMA).</text>
</comment>
<dbReference type="OrthoDB" id="9809796at2"/>
<keyword evidence="6 7" id="KW-0067">ATP-binding</keyword>
<evidence type="ECO:0000256" key="5">
    <source>
        <dbReference type="ARBA" id="ARBA00022741"/>
    </source>
</evidence>
<evidence type="ECO:0000259" key="10">
    <source>
        <dbReference type="Pfam" id="PF08245"/>
    </source>
</evidence>
<dbReference type="EMBL" id="ANIN01000001">
    <property type="protein sequence ID" value="ELA09534.1"/>
    <property type="molecule type" value="Genomic_DNA"/>
</dbReference>